<dbReference type="RefSeq" id="WP_382367773.1">
    <property type="nucleotide sequence ID" value="NZ_JBHRZI010000004.1"/>
</dbReference>
<reference evidence="2" key="1">
    <citation type="journal article" date="2019" name="Int. J. Syst. Evol. Microbiol.">
        <title>The Global Catalogue of Microorganisms (GCM) 10K type strain sequencing project: providing services to taxonomists for standard genome sequencing and annotation.</title>
        <authorList>
            <consortium name="The Broad Institute Genomics Platform"/>
            <consortium name="The Broad Institute Genome Sequencing Center for Infectious Disease"/>
            <person name="Wu L."/>
            <person name="Ma J."/>
        </authorList>
    </citation>
    <scope>NUCLEOTIDE SEQUENCE [LARGE SCALE GENOMIC DNA]</scope>
    <source>
        <strain evidence="2">CGMCC 4.7405</strain>
    </source>
</reference>
<organism evidence="1 2">
    <name type="scientific">Lentzea rhizosphaerae</name>
    <dbReference type="NCBI Taxonomy" id="2041025"/>
    <lineage>
        <taxon>Bacteria</taxon>
        <taxon>Bacillati</taxon>
        <taxon>Actinomycetota</taxon>
        <taxon>Actinomycetes</taxon>
        <taxon>Pseudonocardiales</taxon>
        <taxon>Pseudonocardiaceae</taxon>
        <taxon>Lentzea</taxon>
    </lineage>
</organism>
<evidence type="ECO:0000313" key="1">
    <source>
        <dbReference type="EMBL" id="MFC3890268.1"/>
    </source>
</evidence>
<comment type="caution">
    <text evidence="1">The sequence shown here is derived from an EMBL/GenBank/DDBJ whole genome shotgun (WGS) entry which is preliminary data.</text>
</comment>
<sequence>MISVQDAGESGAGGDLPWFRREFYRCLSRRADALFELCDAVLCADGPVRVDRGVVAGR</sequence>
<keyword evidence="2" id="KW-1185">Reference proteome</keyword>
<name>A0ABV8BIP8_9PSEU</name>
<protein>
    <submittedName>
        <fullName evidence="1">Uncharacterized protein</fullName>
    </submittedName>
</protein>
<dbReference type="Proteomes" id="UP001595690">
    <property type="component" value="Unassembled WGS sequence"/>
</dbReference>
<dbReference type="EMBL" id="JBHRZI010000004">
    <property type="protein sequence ID" value="MFC3890268.1"/>
    <property type="molecule type" value="Genomic_DNA"/>
</dbReference>
<proteinExistence type="predicted"/>
<gene>
    <name evidence="1" type="ORF">ACFOWZ_02180</name>
</gene>
<accession>A0ABV8BIP8</accession>
<evidence type="ECO:0000313" key="2">
    <source>
        <dbReference type="Proteomes" id="UP001595690"/>
    </source>
</evidence>